<comment type="cofactor">
    <cofactor evidence="1 14 15">
        <name>pyridoxal 5'-phosphate</name>
        <dbReference type="ChEBI" id="CHEBI:597326"/>
    </cofactor>
</comment>
<keyword evidence="5" id="KW-0812">Transmembrane</keyword>
<dbReference type="InterPro" id="IPR015424">
    <property type="entry name" value="PyrdxlP-dep_Trfase"/>
</dbReference>
<dbReference type="Gene3D" id="3.90.1150.10">
    <property type="entry name" value="Aspartate Aminotransferase, domain 1"/>
    <property type="match status" value="1"/>
</dbReference>
<dbReference type="PANTHER" id="PTHR42735:SF6">
    <property type="entry name" value="SPHINGOSINE-1-PHOSPHATE LYASE 1"/>
    <property type="match status" value="1"/>
</dbReference>
<organism evidence="16 17">
    <name type="scientific">Ilumatobacter coccineus (strain NBRC 103263 / KCTC 29153 / YM16-304)</name>
    <dbReference type="NCBI Taxonomy" id="1313172"/>
    <lineage>
        <taxon>Bacteria</taxon>
        <taxon>Bacillati</taxon>
        <taxon>Actinomycetota</taxon>
        <taxon>Acidimicrobiia</taxon>
        <taxon>Acidimicrobiales</taxon>
        <taxon>Ilumatobacteraceae</taxon>
        <taxon>Ilumatobacter</taxon>
    </lineage>
</organism>
<evidence type="ECO:0000256" key="14">
    <source>
        <dbReference type="PIRSR" id="PIRSR602129-50"/>
    </source>
</evidence>
<dbReference type="GO" id="GO:0006665">
    <property type="term" value="P:sphingolipid metabolic process"/>
    <property type="evidence" value="ECO:0007669"/>
    <property type="project" value="UniProtKB-KW"/>
</dbReference>
<dbReference type="KEGG" id="aym:YM304_15200"/>
<keyword evidence="8" id="KW-0746">Sphingolipid metabolism</keyword>
<evidence type="ECO:0000313" key="16">
    <source>
        <dbReference type="EMBL" id="BAN01834.1"/>
    </source>
</evidence>
<dbReference type="Gene3D" id="6.10.140.2150">
    <property type="match status" value="1"/>
</dbReference>
<dbReference type="GO" id="GO:0004058">
    <property type="term" value="F:aromatic-L-amino-acid decarboxylase activity"/>
    <property type="evidence" value="ECO:0007669"/>
    <property type="project" value="UniProtKB-ARBA"/>
</dbReference>
<dbReference type="SUPFAM" id="SSF53383">
    <property type="entry name" value="PLP-dependent transferases"/>
    <property type="match status" value="1"/>
</dbReference>
<evidence type="ECO:0000256" key="11">
    <source>
        <dbReference type="ARBA" id="ARBA00023136"/>
    </source>
</evidence>
<dbReference type="InterPro" id="IPR015422">
    <property type="entry name" value="PyrdxlP-dep_Trfase_small"/>
</dbReference>
<proteinExistence type="inferred from homology"/>
<protein>
    <submittedName>
        <fullName evidence="16">Putative sphingosine-1-phosphate lyase</fullName>
    </submittedName>
</protein>
<dbReference type="InterPro" id="IPR002129">
    <property type="entry name" value="PyrdxlP-dep_de-COase"/>
</dbReference>
<dbReference type="FunFam" id="3.40.640.10:FF:000020">
    <property type="entry name" value="sphingosine-1-phosphate lyase 1"/>
    <property type="match status" value="1"/>
</dbReference>
<dbReference type="GO" id="GO:0019752">
    <property type="term" value="P:carboxylic acid metabolic process"/>
    <property type="evidence" value="ECO:0007669"/>
    <property type="project" value="InterPro"/>
</dbReference>
<keyword evidence="7 14" id="KW-0663">Pyridoxal phosphate</keyword>
<evidence type="ECO:0000256" key="6">
    <source>
        <dbReference type="ARBA" id="ARBA00022824"/>
    </source>
</evidence>
<evidence type="ECO:0000256" key="10">
    <source>
        <dbReference type="ARBA" id="ARBA00023098"/>
    </source>
</evidence>
<evidence type="ECO:0000256" key="4">
    <source>
        <dbReference type="ARBA" id="ARBA00004991"/>
    </source>
</evidence>
<evidence type="ECO:0000313" key="17">
    <source>
        <dbReference type="Proteomes" id="UP000011863"/>
    </source>
</evidence>
<reference evidence="16 17" key="1">
    <citation type="journal article" date="2013" name="Int. J. Syst. Evol. Microbiol.">
        <title>Ilumatobacter nonamiense sp. nov. and Ilumatobacter coccineum sp. nov., isolated from seashore sand.</title>
        <authorList>
            <person name="Matsumoto A."/>
            <person name="Kasai H."/>
            <person name="Matsuo Y."/>
            <person name="Shizuri Y."/>
            <person name="Ichikawa N."/>
            <person name="Fujita N."/>
            <person name="Omura S."/>
            <person name="Takahashi Y."/>
        </authorList>
    </citation>
    <scope>NUCLEOTIDE SEQUENCE [LARGE SCALE GENOMIC DNA]</scope>
    <source>
        <strain evidence="17">NBRC 103263 / KCTC 29153 / YM16-304</strain>
    </source>
</reference>
<dbReference type="InterPro" id="IPR015421">
    <property type="entry name" value="PyrdxlP-dep_Trfase_major"/>
</dbReference>
<dbReference type="GO" id="GO:0030170">
    <property type="term" value="F:pyridoxal phosphate binding"/>
    <property type="evidence" value="ECO:0007669"/>
    <property type="project" value="InterPro"/>
</dbReference>
<evidence type="ECO:0000256" key="9">
    <source>
        <dbReference type="ARBA" id="ARBA00022989"/>
    </source>
</evidence>
<comment type="pathway">
    <text evidence="4">Sphingolipid metabolism.</text>
</comment>
<dbReference type="RefSeq" id="WP_015441081.1">
    <property type="nucleotide sequence ID" value="NC_020520.1"/>
</dbReference>
<evidence type="ECO:0000256" key="7">
    <source>
        <dbReference type="ARBA" id="ARBA00022898"/>
    </source>
</evidence>
<name>A0A6C7E0Q9_ILUCY</name>
<evidence type="ECO:0000256" key="2">
    <source>
        <dbReference type="ARBA" id="ARBA00004389"/>
    </source>
</evidence>
<dbReference type="AlphaFoldDB" id="A0A6C7E0Q9"/>
<evidence type="ECO:0000256" key="12">
    <source>
        <dbReference type="ARBA" id="ARBA00023239"/>
    </source>
</evidence>
<dbReference type="Gene3D" id="3.40.640.10">
    <property type="entry name" value="Type I PLP-dependent aspartate aminotransferase-like (Major domain)"/>
    <property type="match status" value="1"/>
</dbReference>
<evidence type="ECO:0000256" key="3">
    <source>
        <dbReference type="ARBA" id="ARBA00004760"/>
    </source>
</evidence>
<dbReference type="InterPro" id="IPR050477">
    <property type="entry name" value="GrpII_AminoAcid_Decarb"/>
</dbReference>
<evidence type="ECO:0000256" key="1">
    <source>
        <dbReference type="ARBA" id="ARBA00001933"/>
    </source>
</evidence>
<accession>A0A6C7E0Q9</accession>
<evidence type="ECO:0000256" key="13">
    <source>
        <dbReference type="ARBA" id="ARBA00038302"/>
    </source>
</evidence>
<keyword evidence="9" id="KW-1133">Transmembrane helix</keyword>
<dbReference type="EMBL" id="AP012057">
    <property type="protein sequence ID" value="BAN01834.1"/>
    <property type="molecule type" value="Genomic_DNA"/>
</dbReference>
<feature type="modified residue" description="N6-(pyridoxal phosphate)lysine" evidence="14">
    <location>
        <position position="241"/>
    </location>
</feature>
<keyword evidence="6" id="KW-0256">Endoplasmic reticulum</keyword>
<gene>
    <name evidence="16" type="ORF">YM304_15200</name>
</gene>
<keyword evidence="10" id="KW-0443">Lipid metabolism</keyword>
<evidence type="ECO:0000256" key="15">
    <source>
        <dbReference type="RuleBase" id="RU000382"/>
    </source>
</evidence>
<evidence type="ECO:0000256" key="8">
    <source>
        <dbReference type="ARBA" id="ARBA00022919"/>
    </source>
</evidence>
<dbReference type="GO" id="GO:0016020">
    <property type="term" value="C:membrane"/>
    <property type="evidence" value="ECO:0007669"/>
    <property type="project" value="GOC"/>
</dbReference>
<comment type="similarity">
    <text evidence="13">Belongs to the group II decarboxylase family. Sphingosine-1-phosphate lyase subfamily.</text>
</comment>
<dbReference type="OrthoDB" id="3401800at2"/>
<keyword evidence="17" id="KW-1185">Reference proteome</keyword>
<comment type="pathway">
    <text evidence="3">Lipid metabolism; sphingolipid metabolism.</text>
</comment>
<sequence length="419" mass="44763">MDELSKQGRPVDEVIAELTEKRANDVKWADGKTFGMVYDGGPSVHEVAEQAARLYLHENALNTQAFPSLAAIQREVVGWTSALLNGDDDVAGFLTSGGTESILCAVLAARKRAAAERGVIAPEIVLPETAHAAFHKAADNFGLIVRKVAVKADYTADVDAMALAVNENTALVVGSAPQYPQGVQDDIPAIAALAQSVGASCHVDACMGGFVLPFAERLGREVSPWDFRVDGVTTISADIHKLGYAPKGVSVILHRTKELRKYQTFVFGDWLGGFYASPNMQGTRSGLPMACAWAVMQHLGIDGYVDLTRQTLINADKMRAGIMAIDGIKVLGDGQFHLVAMASDPDASGTPVDAFALGDALLERGWYHDRQTPPDNLHSTVSNTNSGVIDDYLTDLEACVAAVRGDTTDDRSTTYATLE</sequence>
<comment type="subcellular location">
    <subcellularLocation>
        <location evidence="2">Endoplasmic reticulum membrane</location>
        <topology evidence="2">Single-pass membrane protein</topology>
    </subcellularLocation>
</comment>
<dbReference type="Proteomes" id="UP000011863">
    <property type="component" value="Chromosome"/>
</dbReference>
<keyword evidence="11" id="KW-0472">Membrane</keyword>
<evidence type="ECO:0000256" key="5">
    <source>
        <dbReference type="ARBA" id="ARBA00022692"/>
    </source>
</evidence>
<dbReference type="PANTHER" id="PTHR42735">
    <property type="match status" value="1"/>
</dbReference>
<keyword evidence="12 15" id="KW-0456">Lyase</keyword>
<dbReference type="Pfam" id="PF00282">
    <property type="entry name" value="Pyridoxal_deC"/>
    <property type="match status" value="1"/>
</dbReference>